<dbReference type="EMBL" id="HACA01008653">
    <property type="protein sequence ID" value="CDW26014.1"/>
    <property type="molecule type" value="Transcribed_RNA"/>
</dbReference>
<feature type="non-terminal residue" evidence="1">
    <location>
        <position position="37"/>
    </location>
</feature>
<evidence type="ECO:0000313" key="1">
    <source>
        <dbReference type="EMBL" id="CDW26014.1"/>
    </source>
</evidence>
<reference evidence="1" key="1">
    <citation type="submission" date="2014-05" db="EMBL/GenBank/DDBJ databases">
        <authorList>
            <person name="Chronopoulou M."/>
        </authorList>
    </citation>
    <scope>NUCLEOTIDE SEQUENCE</scope>
    <source>
        <tissue evidence="1">Whole organism</tissue>
    </source>
</reference>
<proteinExistence type="predicted"/>
<protein>
    <submittedName>
        <fullName evidence="1">Uncharacterized protein</fullName>
    </submittedName>
</protein>
<dbReference type="AlphaFoldDB" id="A0A0K2TJB6"/>
<sequence>MENPAEKKGRLLFIETFKNTGGINNNFEIAAVICIDC</sequence>
<accession>A0A0K2TJB6</accession>
<name>A0A0K2TJB6_LEPSM</name>
<organism evidence="1">
    <name type="scientific">Lepeophtheirus salmonis</name>
    <name type="common">Salmon louse</name>
    <name type="synonym">Caligus salmonis</name>
    <dbReference type="NCBI Taxonomy" id="72036"/>
    <lineage>
        <taxon>Eukaryota</taxon>
        <taxon>Metazoa</taxon>
        <taxon>Ecdysozoa</taxon>
        <taxon>Arthropoda</taxon>
        <taxon>Crustacea</taxon>
        <taxon>Multicrustacea</taxon>
        <taxon>Hexanauplia</taxon>
        <taxon>Copepoda</taxon>
        <taxon>Siphonostomatoida</taxon>
        <taxon>Caligidae</taxon>
        <taxon>Lepeophtheirus</taxon>
    </lineage>
</organism>